<dbReference type="RefSeq" id="WP_265986482.1">
    <property type="nucleotide sequence ID" value="NZ_JAPHAV010000015.1"/>
</dbReference>
<dbReference type="InterPro" id="IPR010813">
    <property type="entry name" value="DUF1413"/>
</dbReference>
<keyword evidence="2" id="KW-1185">Reference proteome</keyword>
<dbReference type="Proteomes" id="UP001301216">
    <property type="component" value="Unassembled WGS sequence"/>
</dbReference>
<comment type="caution">
    <text evidence="1">The sequence shown here is derived from an EMBL/GenBank/DDBJ whole genome shotgun (WGS) entry which is preliminary data.</text>
</comment>
<proteinExistence type="predicted"/>
<dbReference type="EMBL" id="JAPHAV010000015">
    <property type="protein sequence ID" value="MCX2698832.1"/>
    <property type="molecule type" value="Genomic_DNA"/>
</dbReference>
<dbReference type="Pfam" id="PF07205">
    <property type="entry name" value="DUF1413"/>
    <property type="match status" value="1"/>
</dbReference>
<protein>
    <submittedName>
        <fullName evidence="1">DUF1413 domain-containing protein</fullName>
    </submittedName>
</protein>
<accession>A0ABT3QT66</accession>
<evidence type="ECO:0000313" key="1">
    <source>
        <dbReference type="EMBL" id="MCX2698832.1"/>
    </source>
</evidence>
<name>A0ABT3QT66_9HYPH</name>
<sequence>MLEQRLDALRKAITVLDRGEFHFFEIYGEGWNDLYVGTKVKLGREFLDRVRNGEFEGVEDTGRKEAGGRIYRKI</sequence>
<reference evidence="1 2" key="1">
    <citation type="submission" date="2022-11" db="EMBL/GenBank/DDBJ databases">
        <title>Brucella sp. YY2X, whole genome shotgun sequencing project.</title>
        <authorList>
            <person name="Yang Y."/>
        </authorList>
    </citation>
    <scope>NUCLEOTIDE SEQUENCE [LARGE SCALE GENOMIC DNA]</scope>
    <source>
        <strain evidence="1 2">YY2X</strain>
    </source>
</reference>
<organism evidence="1 2">
    <name type="scientific">Ochrobactrum chromiisoli</name>
    <dbReference type="NCBI Taxonomy" id="2993941"/>
    <lineage>
        <taxon>Bacteria</taxon>
        <taxon>Pseudomonadati</taxon>
        <taxon>Pseudomonadota</taxon>
        <taxon>Alphaproteobacteria</taxon>
        <taxon>Hyphomicrobiales</taxon>
        <taxon>Brucellaceae</taxon>
        <taxon>Brucella/Ochrobactrum group</taxon>
        <taxon>Ochrobactrum</taxon>
    </lineage>
</organism>
<evidence type="ECO:0000313" key="2">
    <source>
        <dbReference type="Proteomes" id="UP001301216"/>
    </source>
</evidence>
<gene>
    <name evidence="1" type="ORF">OPR82_19115</name>
</gene>